<dbReference type="RefSeq" id="WP_189515345.1">
    <property type="nucleotide sequence ID" value="NZ_BMXG01000014.1"/>
</dbReference>
<organism evidence="3 4">
    <name type="scientific">Cerasicoccus arenae</name>
    <dbReference type="NCBI Taxonomy" id="424488"/>
    <lineage>
        <taxon>Bacteria</taxon>
        <taxon>Pseudomonadati</taxon>
        <taxon>Verrucomicrobiota</taxon>
        <taxon>Opitutia</taxon>
        <taxon>Puniceicoccales</taxon>
        <taxon>Cerasicoccaceae</taxon>
        <taxon>Cerasicoccus</taxon>
    </lineage>
</organism>
<dbReference type="InterPro" id="IPR001623">
    <property type="entry name" value="DnaJ_domain"/>
</dbReference>
<dbReference type="CDD" id="cd10747">
    <property type="entry name" value="DnaJ_C"/>
    <property type="match status" value="1"/>
</dbReference>
<keyword evidence="4" id="KW-1185">Reference proteome</keyword>
<dbReference type="InterPro" id="IPR002939">
    <property type="entry name" value="DnaJ_C"/>
</dbReference>
<dbReference type="PANTHER" id="PTHR24078">
    <property type="entry name" value="DNAJ HOMOLOG SUBFAMILY C MEMBER"/>
    <property type="match status" value="1"/>
</dbReference>
<dbReference type="CDD" id="cd06257">
    <property type="entry name" value="DnaJ"/>
    <property type="match status" value="1"/>
</dbReference>
<dbReference type="SUPFAM" id="SSF49493">
    <property type="entry name" value="HSP40/DnaJ peptide-binding domain"/>
    <property type="match status" value="2"/>
</dbReference>
<dbReference type="GO" id="GO:0051087">
    <property type="term" value="F:protein-folding chaperone binding"/>
    <property type="evidence" value="ECO:0007669"/>
    <property type="project" value="TreeGrafter"/>
</dbReference>
<proteinExistence type="predicted"/>
<dbReference type="EMBL" id="BMXG01000014">
    <property type="protein sequence ID" value="GHC05729.1"/>
    <property type="molecule type" value="Genomic_DNA"/>
</dbReference>
<dbReference type="AlphaFoldDB" id="A0A8J3GFF0"/>
<comment type="caution">
    <text evidence="3">The sequence shown here is derived from an EMBL/GenBank/DDBJ whole genome shotgun (WGS) entry which is preliminary data.</text>
</comment>
<name>A0A8J3GFF0_9BACT</name>
<dbReference type="FunFam" id="2.60.260.20:FF:000013">
    <property type="entry name" value="DnaJ subfamily B member 11"/>
    <property type="match status" value="1"/>
</dbReference>
<dbReference type="InterPro" id="IPR036869">
    <property type="entry name" value="J_dom_sf"/>
</dbReference>
<dbReference type="PRINTS" id="PR00625">
    <property type="entry name" value="JDOMAIN"/>
</dbReference>
<accession>A0A8J3GFF0</accession>
<dbReference type="SUPFAM" id="SSF46565">
    <property type="entry name" value="Chaperone J-domain"/>
    <property type="match status" value="1"/>
</dbReference>
<reference evidence="3" key="1">
    <citation type="journal article" date="2014" name="Int. J. Syst. Evol. Microbiol.">
        <title>Complete genome sequence of Corynebacterium casei LMG S-19264T (=DSM 44701T), isolated from a smear-ripened cheese.</title>
        <authorList>
            <consortium name="US DOE Joint Genome Institute (JGI-PGF)"/>
            <person name="Walter F."/>
            <person name="Albersmeier A."/>
            <person name="Kalinowski J."/>
            <person name="Ruckert C."/>
        </authorList>
    </citation>
    <scope>NUCLEOTIDE SEQUENCE</scope>
    <source>
        <strain evidence="3">KCTC 12870</strain>
    </source>
</reference>
<dbReference type="GO" id="GO:0005829">
    <property type="term" value="C:cytosol"/>
    <property type="evidence" value="ECO:0007669"/>
    <property type="project" value="TreeGrafter"/>
</dbReference>
<dbReference type="Proteomes" id="UP000642829">
    <property type="component" value="Unassembled WGS sequence"/>
</dbReference>
<dbReference type="PROSITE" id="PS00636">
    <property type="entry name" value="DNAJ_1"/>
    <property type="match status" value="1"/>
</dbReference>
<dbReference type="SMART" id="SM00271">
    <property type="entry name" value="DnaJ"/>
    <property type="match status" value="1"/>
</dbReference>
<dbReference type="Pfam" id="PF00226">
    <property type="entry name" value="DnaJ"/>
    <property type="match status" value="1"/>
</dbReference>
<sequence length="314" mass="34593">MPVDFKDYYQTLGVKKDATADEIKKAFRALARVHHPDKAKPDDRPAAEAKFKEISEAYDVLGDAEKRTKYDQLGANWNQYGSAGPGQRGGYRRAGGGPQDYDFHFGGTGFSDFFEQFFSGGGGGFDPYGGAGRQRAPARGQDMEAEIMVPLNEAYSGAERTIRLERVNSQTGERQENSYKVRIPAGVKNGQRIRLSGQGERGASAVSGDLYLRVRLAAHPDYQVQDADLIYTLELPAWDAALGASKEIPLPDSKRVRITVPAGARTGSRVRLRGLGLPKKDGKGDIFVEYAVYAPDPQTDEVRQLWEKLRETAE</sequence>
<evidence type="ECO:0000313" key="3">
    <source>
        <dbReference type="EMBL" id="GHC05729.1"/>
    </source>
</evidence>
<dbReference type="InterPro" id="IPR018253">
    <property type="entry name" value="DnaJ_domain_CS"/>
</dbReference>
<dbReference type="GO" id="GO:0051082">
    <property type="term" value="F:unfolded protein binding"/>
    <property type="evidence" value="ECO:0007669"/>
    <property type="project" value="InterPro"/>
</dbReference>
<dbReference type="PROSITE" id="PS50076">
    <property type="entry name" value="DNAJ_2"/>
    <property type="match status" value="1"/>
</dbReference>
<reference evidence="3" key="2">
    <citation type="submission" date="2020-09" db="EMBL/GenBank/DDBJ databases">
        <authorList>
            <person name="Sun Q."/>
            <person name="Kim S."/>
        </authorList>
    </citation>
    <scope>NUCLEOTIDE SEQUENCE</scope>
    <source>
        <strain evidence="3">KCTC 12870</strain>
    </source>
</reference>
<evidence type="ECO:0000256" key="1">
    <source>
        <dbReference type="ARBA" id="ARBA00023186"/>
    </source>
</evidence>
<evidence type="ECO:0000313" key="4">
    <source>
        <dbReference type="Proteomes" id="UP000642829"/>
    </source>
</evidence>
<dbReference type="PANTHER" id="PTHR24078:SF553">
    <property type="entry name" value="DNAJ HOMOLOG SUBFAMILY B MEMBER 5"/>
    <property type="match status" value="1"/>
</dbReference>
<dbReference type="Gene3D" id="1.10.287.110">
    <property type="entry name" value="DnaJ domain"/>
    <property type="match status" value="1"/>
</dbReference>
<dbReference type="InterPro" id="IPR051339">
    <property type="entry name" value="DnaJ_subfamily_B"/>
</dbReference>
<dbReference type="Pfam" id="PF01556">
    <property type="entry name" value="DnaJ_C"/>
    <property type="match status" value="1"/>
</dbReference>
<keyword evidence="1" id="KW-0143">Chaperone</keyword>
<evidence type="ECO:0000259" key="2">
    <source>
        <dbReference type="PROSITE" id="PS50076"/>
    </source>
</evidence>
<protein>
    <submittedName>
        <fullName evidence="3">Molecular chaperone DnaJ</fullName>
    </submittedName>
</protein>
<dbReference type="InterPro" id="IPR008971">
    <property type="entry name" value="HSP40/DnaJ_pept-bd"/>
</dbReference>
<dbReference type="GO" id="GO:0006457">
    <property type="term" value="P:protein folding"/>
    <property type="evidence" value="ECO:0007669"/>
    <property type="project" value="InterPro"/>
</dbReference>
<gene>
    <name evidence="3" type="ORF">GCM10007047_23360</name>
</gene>
<dbReference type="Gene3D" id="2.60.260.20">
    <property type="entry name" value="Urease metallochaperone UreE, N-terminal domain"/>
    <property type="match status" value="2"/>
</dbReference>
<feature type="domain" description="J" evidence="2">
    <location>
        <begin position="7"/>
        <end position="74"/>
    </location>
</feature>